<dbReference type="EMBL" id="JBHTLD010000160">
    <property type="protein sequence ID" value="MFD1187637.1"/>
    <property type="molecule type" value="Genomic_DNA"/>
</dbReference>
<dbReference type="Gene3D" id="1.10.10.2830">
    <property type="match status" value="1"/>
</dbReference>
<dbReference type="InterPro" id="IPR036086">
    <property type="entry name" value="ParB/Sulfiredoxin_sf"/>
</dbReference>
<gene>
    <name evidence="5" type="ORF">ACFQ2O_15585</name>
</gene>
<keyword evidence="6" id="KW-1185">Reference proteome</keyword>
<sequence>MSENKNSAPKRKSGLGRGLGSLLEGNKYTGKTETSTLNEVNTIADIAIDQIQTNPYQPRTHFDQNALEELAESIKVQGIIQPITVRQLNQDSYQLISGERRYQASKIAGLSVIPAYIRKADDQQMLEMALIENIQRENLNAIEIALSYQRLLSECSLKQEELGDRVGKKRTTVTNYLRLLKLPPDIQIGLRDNLISMGHARALINIDTVEQQLDVFKEVVAKELSVRKVEELVRNLQNAKKKPEAQQKLLFNKYEDELKTVQTKLSSQFGTKIQVKANDDGKGEIKIPFVSVEELNRILEILNY</sequence>
<dbReference type="InterPro" id="IPR057240">
    <property type="entry name" value="ParB_dimer_C"/>
</dbReference>
<dbReference type="SUPFAM" id="SSF110849">
    <property type="entry name" value="ParB/Sulfiredoxin"/>
    <property type="match status" value="1"/>
</dbReference>
<keyword evidence="2" id="KW-0159">Chromosome partition</keyword>
<accession>A0ABW3ST46</accession>
<evidence type="ECO:0000256" key="3">
    <source>
        <dbReference type="ARBA" id="ARBA00023125"/>
    </source>
</evidence>
<reference evidence="6" key="1">
    <citation type="journal article" date="2019" name="Int. J. Syst. Evol. Microbiol.">
        <title>The Global Catalogue of Microorganisms (GCM) 10K type strain sequencing project: providing services to taxonomists for standard genome sequencing and annotation.</title>
        <authorList>
            <consortium name="The Broad Institute Genomics Platform"/>
            <consortium name="The Broad Institute Genome Sequencing Center for Infectious Disease"/>
            <person name="Wu L."/>
            <person name="Ma J."/>
        </authorList>
    </citation>
    <scope>NUCLEOTIDE SEQUENCE [LARGE SCALE GENOMIC DNA]</scope>
    <source>
        <strain evidence="6">JCM 31319</strain>
    </source>
</reference>
<dbReference type="InterPro" id="IPR050336">
    <property type="entry name" value="Chromosome_partition/occlusion"/>
</dbReference>
<protein>
    <submittedName>
        <fullName evidence="5">ParB/RepB/Spo0J family partition protein</fullName>
    </submittedName>
</protein>
<dbReference type="Pfam" id="PF17762">
    <property type="entry name" value="HTH_ParB"/>
    <property type="match status" value="1"/>
</dbReference>
<dbReference type="InterPro" id="IPR004437">
    <property type="entry name" value="ParB/RepB/Spo0J"/>
</dbReference>
<dbReference type="Proteomes" id="UP001597094">
    <property type="component" value="Unassembled WGS sequence"/>
</dbReference>
<comment type="similarity">
    <text evidence="1">Belongs to the ParB family.</text>
</comment>
<dbReference type="NCBIfam" id="TIGR00180">
    <property type="entry name" value="parB_part"/>
    <property type="match status" value="1"/>
</dbReference>
<organism evidence="5 6">
    <name type="scientific">Pontibacter rugosus</name>
    <dbReference type="NCBI Taxonomy" id="1745966"/>
    <lineage>
        <taxon>Bacteria</taxon>
        <taxon>Pseudomonadati</taxon>
        <taxon>Bacteroidota</taxon>
        <taxon>Cytophagia</taxon>
        <taxon>Cytophagales</taxon>
        <taxon>Hymenobacteraceae</taxon>
        <taxon>Pontibacter</taxon>
    </lineage>
</organism>
<dbReference type="SMART" id="SM00470">
    <property type="entry name" value="ParB"/>
    <property type="match status" value="1"/>
</dbReference>
<dbReference type="CDD" id="cd16393">
    <property type="entry name" value="SPO0J_N"/>
    <property type="match status" value="1"/>
</dbReference>
<dbReference type="InterPro" id="IPR041468">
    <property type="entry name" value="HTH_ParB/Spo0J"/>
</dbReference>
<evidence type="ECO:0000256" key="2">
    <source>
        <dbReference type="ARBA" id="ARBA00022829"/>
    </source>
</evidence>
<dbReference type="PANTHER" id="PTHR33375">
    <property type="entry name" value="CHROMOSOME-PARTITIONING PROTEIN PARB-RELATED"/>
    <property type="match status" value="1"/>
</dbReference>
<comment type="caution">
    <text evidence="5">The sequence shown here is derived from an EMBL/GenBank/DDBJ whole genome shotgun (WGS) entry which is preliminary data.</text>
</comment>
<evidence type="ECO:0000313" key="6">
    <source>
        <dbReference type="Proteomes" id="UP001597094"/>
    </source>
</evidence>
<proteinExistence type="inferred from homology"/>
<dbReference type="Pfam" id="PF02195">
    <property type="entry name" value="ParB_N"/>
    <property type="match status" value="1"/>
</dbReference>
<dbReference type="Gene3D" id="3.90.1530.30">
    <property type="match status" value="1"/>
</dbReference>
<evidence type="ECO:0000256" key="1">
    <source>
        <dbReference type="ARBA" id="ARBA00006295"/>
    </source>
</evidence>
<dbReference type="PANTHER" id="PTHR33375:SF1">
    <property type="entry name" value="CHROMOSOME-PARTITIONING PROTEIN PARB-RELATED"/>
    <property type="match status" value="1"/>
</dbReference>
<dbReference type="SUPFAM" id="SSF109709">
    <property type="entry name" value="KorB DNA-binding domain-like"/>
    <property type="match status" value="1"/>
</dbReference>
<evidence type="ECO:0000259" key="4">
    <source>
        <dbReference type="SMART" id="SM00470"/>
    </source>
</evidence>
<dbReference type="InterPro" id="IPR003115">
    <property type="entry name" value="ParB_N"/>
</dbReference>
<keyword evidence="3" id="KW-0238">DNA-binding</keyword>
<feature type="domain" description="ParB-like N-terminal" evidence="4">
    <location>
        <begin position="44"/>
        <end position="134"/>
    </location>
</feature>
<dbReference type="Pfam" id="PF23552">
    <property type="entry name" value="ParB_C"/>
    <property type="match status" value="1"/>
</dbReference>
<dbReference type="RefSeq" id="WP_377529591.1">
    <property type="nucleotide sequence ID" value="NZ_JBHTLD010000160.1"/>
</dbReference>
<name>A0ABW3ST46_9BACT</name>
<evidence type="ECO:0000313" key="5">
    <source>
        <dbReference type="EMBL" id="MFD1187637.1"/>
    </source>
</evidence>